<accession>A0ACC0FWC9</accession>
<sequence length="146" mass="16470">MLHESLKISHLHYNLTNLTIEELISSPKASSLEVVASDISVVIKQLLELTFKTLQLLNLGDAINKVISSFVSAASSYDTYCWYCPAIGQKQSLEGRSRNCVLAEGRKDLLDINDAFNINRENLSAEYFADSTFLILRLMWLLPNSW</sequence>
<dbReference type="Proteomes" id="UP001060215">
    <property type="component" value="Chromosome 13"/>
</dbReference>
<evidence type="ECO:0000313" key="2">
    <source>
        <dbReference type="Proteomes" id="UP001060215"/>
    </source>
</evidence>
<name>A0ACC0FWC9_9ERIC</name>
<gene>
    <name evidence="1" type="ORF">LOK49_LG12G01984</name>
</gene>
<organism evidence="1 2">
    <name type="scientific">Camellia lanceoleosa</name>
    <dbReference type="NCBI Taxonomy" id="1840588"/>
    <lineage>
        <taxon>Eukaryota</taxon>
        <taxon>Viridiplantae</taxon>
        <taxon>Streptophyta</taxon>
        <taxon>Embryophyta</taxon>
        <taxon>Tracheophyta</taxon>
        <taxon>Spermatophyta</taxon>
        <taxon>Magnoliopsida</taxon>
        <taxon>eudicotyledons</taxon>
        <taxon>Gunneridae</taxon>
        <taxon>Pentapetalae</taxon>
        <taxon>asterids</taxon>
        <taxon>Ericales</taxon>
        <taxon>Theaceae</taxon>
        <taxon>Camellia</taxon>
    </lineage>
</organism>
<protein>
    <submittedName>
        <fullName evidence="1">Uncharacterized protein</fullName>
    </submittedName>
</protein>
<keyword evidence="2" id="KW-1185">Reference proteome</keyword>
<dbReference type="EMBL" id="CM045770">
    <property type="protein sequence ID" value="KAI7992633.1"/>
    <property type="molecule type" value="Genomic_DNA"/>
</dbReference>
<reference evidence="1 2" key="1">
    <citation type="journal article" date="2022" name="Plant J.">
        <title>Chromosome-level genome of Camellia lanceoleosa provides a valuable resource for understanding genome evolution and self-incompatibility.</title>
        <authorList>
            <person name="Gong W."/>
            <person name="Xiao S."/>
            <person name="Wang L."/>
            <person name="Liao Z."/>
            <person name="Chang Y."/>
            <person name="Mo W."/>
            <person name="Hu G."/>
            <person name="Li W."/>
            <person name="Zhao G."/>
            <person name="Zhu H."/>
            <person name="Hu X."/>
            <person name="Ji K."/>
            <person name="Xiang X."/>
            <person name="Song Q."/>
            <person name="Yuan D."/>
            <person name="Jin S."/>
            <person name="Zhang L."/>
        </authorList>
    </citation>
    <scope>NUCLEOTIDE SEQUENCE [LARGE SCALE GENOMIC DNA]</scope>
    <source>
        <strain evidence="1">SQ_2022a</strain>
    </source>
</reference>
<comment type="caution">
    <text evidence="1">The sequence shown here is derived from an EMBL/GenBank/DDBJ whole genome shotgun (WGS) entry which is preliminary data.</text>
</comment>
<proteinExistence type="predicted"/>
<evidence type="ECO:0000313" key="1">
    <source>
        <dbReference type="EMBL" id="KAI7992633.1"/>
    </source>
</evidence>